<protein>
    <submittedName>
        <fullName evidence="1">Uncharacterized protein</fullName>
    </submittedName>
</protein>
<proteinExistence type="predicted"/>
<gene>
    <name evidence="1" type="ORF">SLAVMIC_00953</name>
</gene>
<reference evidence="1" key="1">
    <citation type="submission" date="2021-06" db="EMBL/GenBank/DDBJ databases">
        <authorList>
            <person name="Gannon L."/>
            <person name="Redgwell R T."/>
            <person name="Michniewski S."/>
            <person name="Harrison D C."/>
            <person name="Millard A."/>
        </authorList>
    </citation>
    <scope>NUCLEOTIDE SEQUENCE</scope>
</reference>
<accession>A0A8D9C9T8</accession>
<sequence>MLNHREIEIYSKSMTPTQKKMLLAIADYNEGWISEENLENKLRTILKVKK</sequence>
<dbReference type="EMBL" id="OU342829">
    <property type="protein sequence ID" value="CAG7581661.1"/>
    <property type="molecule type" value="Genomic_DNA"/>
</dbReference>
<evidence type="ECO:0000313" key="1">
    <source>
        <dbReference type="EMBL" id="CAG7581661.1"/>
    </source>
</evidence>
<name>A0A8D9C9T8_9VIRU</name>
<organism evidence="1">
    <name type="scientific">uncultured marine phage</name>
    <dbReference type="NCBI Taxonomy" id="707152"/>
    <lineage>
        <taxon>Viruses</taxon>
        <taxon>environmental samples</taxon>
    </lineage>
</organism>